<dbReference type="PANTHER" id="PTHR12242">
    <property type="entry name" value="OS02G0130600 PROTEIN-RELATED"/>
    <property type="match status" value="1"/>
</dbReference>
<evidence type="ECO:0000313" key="3">
    <source>
        <dbReference type="Proteomes" id="UP000204644"/>
    </source>
</evidence>
<protein>
    <submittedName>
        <fullName evidence="2">ORF-40</fullName>
    </submittedName>
</protein>
<keyword evidence="1" id="KW-1133">Transmembrane helix</keyword>
<keyword evidence="1" id="KW-0812">Transmembrane</keyword>
<dbReference type="OrthoDB" id="13338at10239"/>
<dbReference type="GeneID" id="3974304"/>
<proteinExistence type="predicted"/>
<organism evidence="2 3">
    <name type="scientific">Agrotis segetum nuclear polyhedrosis virus</name>
    <name type="common">AsNPV</name>
    <dbReference type="NCBI Taxonomy" id="1962501"/>
    <lineage>
        <taxon>Viruses</taxon>
        <taxon>Viruses incertae sedis</taxon>
        <taxon>Naldaviricetes</taxon>
        <taxon>Lefavirales</taxon>
        <taxon>Baculoviridae</taxon>
        <taxon>Alphabaculovirus</taxon>
        <taxon>Alphabaculovirus agsegetum</taxon>
    </lineage>
</organism>
<dbReference type="EMBL" id="DQ123841">
    <property type="protein sequence ID" value="AAZ38206.1"/>
    <property type="molecule type" value="Genomic_DNA"/>
</dbReference>
<reference evidence="2 3" key="2">
    <citation type="journal article" date="2006" name="J. Gen. Virol.">
        <title>Genome sequence of an enhancin gene-rich nucleopolyhedrovirus (NPV) from Agrotis segetum: collinearity with Spodoptera exigua multiple NPV.</title>
        <authorList>
            <person name="Jakubowska A.K."/>
            <person name="Peters S.A."/>
            <person name="Ziemnicka J."/>
            <person name="Vlak J.M."/>
            <person name="van Oers M.M."/>
        </authorList>
    </citation>
    <scope>NUCLEOTIDE SEQUENCE [LARGE SCALE GENOMIC DNA]</scope>
</reference>
<evidence type="ECO:0000256" key="1">
    <source>
        <dbReference type="SAM" id="Phobius"/>
    </source>
</evidence>
<dbReference type="PANTHER" id="PTHR12242:SF1">
    <property type="entry name" value="MYND-TYPE DOMAIN-CONTAINING PROTEIN"/>
    <property type="match status" value="1"/>
</dbReference>
<sequence length="257" mass="29583">MENFVKHFESTAQEAAGSKEQFALIINNQAEWNKCRVDKFAACYYVPLRKLSMKIMLVIRLGCALITTILLAGALYNAVSIKDFMLYYSHWSLLMLLFMFVSATATTLLVARLERTNRYYVPCYVVCHRLLYNVAGTANLVSSAVYVIILFLYKDSVRNPVNHVVHSFNSLLVIIEFAMNAIPMRLAHIYQPLLYTLGYCAFAATYHYTTGEKIYKCLPWDSQQEMAKICFALMLILFVIYMLLYTIGFIKNKCLRL</sequence>
<dbReference type="GO" id="GO:0016020">
    <property type="term" value="C:membrane"/>
    <property type="evidence" value="ECO:0007669"/>
    <property type="project" value="TreeGrafter"/>
</dbReference>
<keyword evidence="1" id="KW-0472">Membrane</keyword>
<keyword evidence="3" id="KW-1185">Reference proteome</keyword>
<feature type="transmembrane region" description="Helical" evidence="1">
    <location>
        <begin position="229"/>
        <end position="250"/>
    </location>
</feature>
<accession>Q287N2</accession>
<feature type="transmembrane region" description="Helical" evidence="1">
    <location>
        <begin position="189"/>
        <end position="209"/>
    </location>
</feature>
<dbReference type="RefSeq" id="YP_529710.1">
    <property type="nucleotide sequence ID" value="NC_007921.1"/>
</dbReference>
<organismHost>
    <name type="scientific">Lepidoptera</name>
    <name type="common">moths &amp; butterflies</name>
    <dbReference type="NCBI Taxonomy" id="7088"/>
</organismHost>
<feature type="transmembrane region" description="Helical" evidence="1">
    <location>
        <begin position="91"/>
        <end position="110"/>
    </location>
</feature>
<name>Q287N2_NPVAS</name>
<feature type="transmembrane region" description="Helical" evidence="1">
    <location>
        <begin position="57"/>
        <end position="79"/>
    </location>
</feature>
<reference evidence="3" key="1">
    <citation type="journal article" date="2005" name="J. Invertebr. Pathol.">
        <title>Molecular characterization of Agrotis segetum nucleopolyhedrovirus from Poland.</title>
        <authorList>
            <person name="Jakubowska A."/>
            <person name="van Oers M.M."/>
            <person name="Ziemnicka J."/>
            <person name="Lipa J.J."/>
            <person name="Vlak J.M."/>
        </authorList>
    </citation>
    <scope>NUCLEOTIDE SEQUENCE [LARGE SCALE GENOMIC DNA]</scope>
</reference>
<feature type="transmembrane region" description="Helical" evidence="1">
    <location>
        <begin position="130"/>
        <end position="152"/>
    </location>
</feature>
<dbReference type="Proteomes" id="UP000204644">
    <property type="component" value="Segment"/>
</dbReference>
<dbReference type="KEGG" id="vg:3974304"/>
<evidence type="ECO:0000313" key="2">
    <source>
        <dbReference type="EMBL" id="AAZ38206.1"/>
    </source>
</evidence>